<dbReference type="AlphaFoldDB" id="A0A9J5YJ72"/>
<protein>
    <submittedName>
        <fullName evidence="2">Uncharacterized protein</fullName>
    </submittedName>
</protein>
<evidence type="ECO:0000313" key="2">
    <source>
        <dbReference type="EMBL" id="KAG5600402.1"/>
    </source>
</evidence>
<gene>
    <name evidence="2" type="ORF">H5410_031772</name>
</gene>
<comment type="caution">
    <text evidence="2">The sequence shown here is derived from an EMBL/GenBank/DDBJ whole genome shotgun (WGS) entry which is preliminary data.</text>
</comment>
<dbReference type="EMBL" id="JACXVP010000006">
    <property type="protein sequence ID" value="KAG5600402.1"/>
    <property type="molecule type" value="Genomic_DNA"/>
</dbReference>
<feature type="region of interest" description="Disordered" evidence="1">
    <location>
        <begin position="142"/>
        <end position="172"/>
    </location>
</feature>
<name>A0A9J5YJ72_SOLCO</name>
<evidence type="ECO:0000256" key="1">
    <source>
        <dbReference type="SAM" id="MobiDB-lite"/>
    </source>
</evidence>
<sequence length="172" mass="19157">MKQKMSGRNKYMIFSFKAIESDESDLDDEDIAMINKNLKNLFKKDDAKDMALMAMEDSESDTEKREANLLDLKNKLKYSKCDGLSNVMIEMTLVDDTSTLVPHKIEGESILGVSKIEEVLEDIPCEGEYFGDPTVEQSSVVRLNSGSSSEGESMRDPSVEPSSSIGIHINCD</sequence>
<accession>A0A9J5YJ72</accession>
<organism evidence="2 3">
    <name type="scientific">Solanum commersonii</name>
    <name type="common">Commerson's wild potato</name>
    <name type="synonym">Commerson's nightshade</name>
    <dbReference type="NCBI Taxonomy" id="4109"/>
    <lineage>
        <taxon>Eukaryota</taxon>
        <taxon>Viridiplantae</taxon>
        <taxon>Streptophyta</taxon>
        <taxon>Embryophyta</taxon>
        <taxon>Tracheophyta</taxon>
        <taxon>Spermatophyta</taxon>
        <taxon>Magnoliopsida</taxon>
        <taxon>eudicotyledons</taxon>
        <taxon>Gunneridae</taxon>
        <taxon>Pentapetalae</taxon>
        <taxon>asterids</taxon>
        <taxon>lamiids</taxon>
        <taxon>Solanales</taxon>
        <taxon>Solanaceae</taxon>
        <taxon>Solanoideae</taxon>
        <taxon>Solaneae</taxon>
        <taxon>Solanum</taxon>
    </lineage>
</organism>
<dbReference type="Proteomes" id="UP000824120">
    <property type="component" value="Chromosome 6"/>
</dbReference>
<evidence type="ECO:0000313" key="3">
    <source>
        <dbReference type="Proteomes" id="UP000824120"/>
    </source>
</evidence>
<keyword evidence="3" id="KW-1185">Reference proteome</keyword>
<reference evidence="2 3" key="1">
    <citation type="submission" date="2020-09" db="EMBL/GenBank/DDBJ databases">
        <title>De no assembly of potato wild relative species, Solanum commersonii.</title>
        <authorList>
            <person name="Cho K."/>
        </authorList>
    </citation>
    <scope>NUCLEOTIDE SEQUENCE [LARGE SCALE GENOMIC DNA]</scope>
    <source>
        <strain evidence="2">LZ3.2</strain>
        <tissue evidence="2">Leaf</tissue>
    </source>
</reference>
<proteinExistence type="predicted"/>